<proteinExistence type="predicted"/>
<dbReference type="PATRIC" id="fig|1397108.4.peg.2744"/>
<sequence>MRTDYSDLTLQTFGLPGGKFADASFEGTTFCATPHARDVALEWNGVTQIDLAPFDHILMVGERFSFQSITRMLASHDILEDAPRAADALISTAALEALIDGAVVAQVSAIVARFGRDARITCLPAPYPLARSWKQGAGHERFITTLSNRDTAHRWMTRFEASIGAHLAKAGMGFLAQPRNTLHDAFRSRNAYAWPNSSQEAACAHVDNRHLNTEYARIAFAAYANDTLNMRPTRAHTT</sequence>
<accession>A0A0N7HIZ9</accession>
<protein>
    <submittedName>
        <fullName evidence="1">Uncharacterized protein</fullName>
    </submittedName>
</protein>
<dbReference type="STRING" id="1397108.IMCC12053_2682"/>
<dbReference type="AlphaFoldDB" id="A0A0N7HIZ9"/>
<organism evidence="1 2">
    <name type="scientific">Celeribacter marinus</name>
    <dbReference type="NCBI Taxonomy" id="1397108"/>
    <lineage>
        <taxon>Bacteria</taxon>
        <taxon>Pseudomonadati</taxon>
        <taxon>Pseudomonadota</taxon>
        <taxon>Alphaproteobacteria</taxon>
        <taxon>Rhodobacterales</taxon>
        <taxon>Roseobacteraceae</taxon>
        <taxon>Celeribacter</taxon>
    </lineage>
</organism>
<keyword evidence="2" id="KW-1185">Reference proteome</keyword>
<dbReference type="Proteomes" id="UP000064920">
    <property type="component" value="Chromosome"/>
</dbReference>
<reference evidence="1 2" key="1">
    <citation type="submission" date="2015-05" db="EMBL/GenBank/DDBJ databases">
        <authorList>
            <person name="Wang D.B."/>
            <person name="Wang M."/>
        </authorList>
    </citation>
    <scope>NUCLEOTIDE SEQUENCE [LARGE SCALE GENOMIC DNA]</scope>
    <source>
        <strain evidence="1 2">IMCC 12053</strain>
    </source>
</reference>
<gene>
    <name evidence="1" type="ORF">IMCC12053_2682</name>
</gene>
<name>A0A0N7HIZ9_9RHOB</name>
<dbReference type="EMBL" id="CP012023">
    <property type="protein sequence ID" value="ALI56629.1"/>
    <property type="molecule type" value="Genomic_DNA"/>
</dbReference>
<evidence type="ECO:0000313" key="2">
    <source>
        <dbReference type="Proteomes" id="UP000064920"/>
    </source>
</evidence>
<dbReference type="KEGG" id="cmar:IMCC12053_2682"/>
<evidence type="ECO:0000313" key="1">
    <source>
        <dbReference type="EMBL" id="ALI56629.1"/>
    </source>
</evidence>